<dbReference type="GeneID" id="106055216"/>
<dbReference type="Proteomes" id="UP001165740">
    <property type="component" value="Chromosome 14"/>
</dbReference>
<evidence type="ECO:0000256" key="4">
    <source>
        <dbReference type="ARBA" id="ARBA00023136"/>
    </source>
</evidence>
<dbReference type="Pfam" id="PF00335">
    <property type="entry name" value="Tetraspanin"/>
    <property type="match status" value="1"/>
</dbReference>
<reference evidence="7 8" key="1">
    <citation type="submission" date="2025-04" db="UniProtKB">
        <authorList>
            <consortium name="RefSeq"/>
        </authorList>
    </citation>
    <scope>IDENTIFICATION</scope>
</reference>
<organism evidence="6 9">
    <name type="scientific">Biomphalaria glabrata</name>
    <name type="common">Bloodfluke planorb</name>
    <name type="synonym">Freshwater snail</name>
    <dbReference type="NCBI Taxonomy" id="6526"/>
    <lineage>
        <taxon>Eukaryota</taxon>
        <taxon>Metazoa</taxon>
        <taxon>Spiralia</taxon>
        <taxon>Lophotrochozoa</taxon>
        <taxon>Mollusca</taxon>
        <taxon>Gastropoda</taxon>
        <taxon>Heterobranchia</taxon>
        <taxon>Euthyneura</taxon>
        <taxon>Panpulmonata</taxon>
        <taxon>Hygrophila</taxon>
        <taxon>Lymnaeoidea</taxon>
        <taxon>Planorbidae</taxon>
        <taxon>Biomphalaria</taxon>
    </lineage>
</organism>
<feature type="transmembrane region" description="Helical" evidence="5">
    <location>
        <begin position="83"/>
        <end position="104"/>
    </location>
</feature>
<comment type="subcellular location">
    <subcellularLocation>
        <location evidence="1">Membrane</location>
        <topology evidence="1">Multi-pass membrane protein</topology>
    </subcellularLocation>
</comment>
<dbReference type="InterPro" id="IPR018499">
    <property type="entry name" value="Tetraspanin/Peripherin"/>
</dbReference>
<evidence type="ECO:0000313" key="9">
    <source>
        <dbReference type="RefSeq" id="XP_055866179.1"/>
    </source>
</evidence>
<dbReference type="RefSeq" id="XP_055866179.1">
    <property type="nucleotide sequence ID" value="XM_056010204.1"/>
</dbReference>
<dbReference type="AlphaFoldDB" id="A0A9W2YU38"/>
<proteinExistence type="predicted"/>
<feature type="transmembrane region" description="Helical" evidence="5">
    <location>
        <begin position="111"/>
        <end position="130"/>
    </location>
</feature>
<dbReference type="OrthoDB" id="6279736at2759"/>
<evidence type="ECO:0000313" key="8">
    <source>
        <dbReference type="RefSeq" id="XP_055866178.1"/>
    </source>
</evidence>
<dbReference type="OMA" id="DYPPACC"/>
<feature type="transmembrane region" description="Helical" evidence="5">
    <location>
        <begin position="259"/>
        <end position="284"/>
    </location>
</feature>
<evidence type="ECO:0000313" key="6">
    <source>
        <dbReference type="Proteomes" id="UP001165740"/>
    </source>
</evidence>
<name>A0A9W2YU38_BIOGL</name>
<evidence type="ECO:0000256" key="2">
    <source>
        <dbReference type="ARBA" id="ARBA00022692"/>
    </source>
</evidence>
<evidence type="ECO:0000256" key="1">
    <source>
        <dbReference type="ARBA" id="ARBA00004141"/>
    </source>
</evidence>
<dbReference type="Gene3D" id="1.10.1450.10">
    <property type="entry name" value="Tetraspanin"/>
    <property type="match status" value="1"/>
</dbReference>
<dbReference type="GO" id="GO:0016020">
    <property type="term" value="C:membrane"/>
    <property type="evidence" value="ECO:0007669"/>
    <property type="project" value="UniProtKB-SubCell"/>
</dbReference>
<sequence>MLYSSLFQSLSASMVVTFLCGATFFTIGLLMTFCQKLIMEDFLDPVVKKANLTQLLINSYESIVPTKDDLPTSVYLGSWTTTLPYGVLIVGVAMLAFSVFGSFAARFMSSLPLTILIAMLVMTINGQYWLTINIMYVTSTLHASTKHDLMKTLHEDYEVGAKTKNSFSFFMNSIMLMGECCGVEGLSDFAKMNLTFVYTEEKTTKSVPLAFPPACCKATFINQGFRETLSCAASKDIENANTEGCYNVLFDKTIGSRRILIIIFVFVIIGMEIIQALLAILLLIRPKPEEIEARKQAMMARNYKDSSMGNEADSVLKRDYLVFVPHAAMSTNPRQWGPPDTEIW</sequence>
<accession>A0A9W2YU38</accession>
<keyword evidence="4 5" id="KW-0472">Membrane</keyword>
<dbReference type="SUPFAM" id="SSF48652">
    <property type="entry name" value="Tetraspanin"/>
    <property type="match status" value="1"/>
</dbReference>
<keyword evidence="3 5" id="KW-1133">Transmembrane helix</keyword>
<dbReference type="InterPro" id="IPR008952">
    <property type="entry name" value="Tetraspanin_EC2_sf"/>
</dbReference>
<evidence type="ECO:0000256" key="3">
    <source>
        <dbReference type="ARBA" id="ARBA00022989"/>
    </source>
</evidence>
<dbReference type="RefSeq" id="XP_055866177.1">
    <property type="nucleotide sequence ID" value="XM_056010202.1"/>
</dbReference>
<protein>
    <submittedName>
        <fullName evidence="7 8">Uncharacterized protein LOC106055216 isoform X1</fullName>
    </submittedName>
</protein>
<evidence type="ECO:0000256" key="5">
    <source>
        <dbReference type="SAM" id="Phobius"/>
    </source>
</evidence>
<gene>
    <name evidence="7 8 9" type="primary">LOC106055216</name>
</gene>
<evidence type="ECO:0000313" key="7">
    <source>
        <dbReference type="RefSeq" id="XP_055866177.1"/>
    </source>
</evidence>
<keyword evidence="6" id="KW-1185">Reference proteome</keyword>
<feature type="transmembrane region" description="Helical" evidence="5">
    <location>
        <begin position="12"/>
        <end position="33"/>
    </location>
</feature>
<keyword evidence="2 5" id="KW-0812">Transmembrane</keyword>
<dbReference type="RefSeq" id="XP_055866178.1">
    <property type="nucleotide sequence ID" value="XM_056010203.1"/>
</dbReference>